<dbReference type="InterPro" id="IPR001279">
    <property type="entry name" value="Metallo-B-lactamas"/>
</dbReference>
<protein>
    <submittedName>
        <fullName evidence="3">Beta-lactamase domain protein</fullName>
    </submittedName>
</protein>
<dbReference type="Proteomes" id="UP000036923">
    <property type="component" value="Unassembled WGS sequence"/>
</dbReference>
<dbReference type="SUPFAM" id="SSF56281">
    <property type="entry name" value="Metallo-hydrolase/oxidoreductase"/>
    <property type="match status" value="1"/>
</dbReference>
<dbReference type="InterPro" id="IPR035681">
    <property type="entry name" value="ComA-like_MBL"/>
</dbReference>
<evidence type="ECO:0000259" key="2">
    <source>
        <dbReference type="SMART" id="SM00849"/>
    </source>
</evidence>
<dbReference type="PROSITE" id="PS51257">
    <property type="entry name" value="PROKAR_LIPOPROTEIN"/>
    <property type="match status" value="1"/>
</dbReference>
<gene>
    <name evidence="3" type="ORF">Bccel_2221</name>
</gene>
<dbReference type="OrthoDB" id="9761531at2"/>
<dbReference type="PANTHER" id="PTHR30619:SF7">
    <property type="entry name" value="BETA-LACTAMASE DOMAIN PROTEIN"/>
    <property type="match status" value="1"/>
</dbReference>
<dbReference type="RefSeq" id="WP_036947295.1">
    <property type="nucleotide sequence ID" value="NZ_KN050765.1"/>
</dbReference>
<dbReference type="SMART" id="SM00849">
    <property type="entry name" value="Lactamase_B"/>
    <property type="match status" value="1"/>
</dbReference>
<dbReference type="AlphaFoldDB" id="A0A0L6JMD3"/>
<name>A0A0L6JMD3_9FIRM</name>
<accession>A0A0L6JMD3</accession>
<feature type="domain" description="Metallo-beta-lactamase" evidence="2">
    <location>
        <begin position="65"/>
        <end position="260"/>
    </location>
</feature>
<keyword evidence="1" id="KW-0732">Signal</keyword>
<dbReference type="Pfam" id="PF00753">
    <property type="entry name" value="Lactamase_B"/>
    <property type="match status" value="1"/>
</dbReference>
<keyword evidence="4" id="KW-1185">Reference proteome</keyword>
<feature type="chain" id="PRO_5005566220" evidence="1">
    <location>
        <begin position="24"/>
        <end position="307"/>
    </location>
</feature>
<feature type="signal peptide" evidence="1">
    <location>
        <begin position="1"/>
        <end position="23"/>
    </location>
</feature>
<dbReference type="InterPro" id="IPR052159">
    <property type="entry name" value="Competence_DNA_uptake"/>
</dbReference>
<dbReference type="eggNOG" id="COG2333">
    <property type="taxonomic scope" value="Bacteria"/>
</dbReference>
<dbReference type="STRING" id="398512.Bccel_2221"/>
<dbReference type="PATRIC" id="fig|398512.5.peg.2316"/>
<dbReference type="CDD" id="cd07731">
    <property type="entry name" value="ComA-like_MBL-fold"/>
    <property type="match status" value="1"/>
</dbReference>
<sequence length="307" mass="33434" precursor="true">MKTKLIFIFVIMAFLVSCSNTMGNDYSTNENPPIKKPIIKDEPIGNPKPAAQSSLLKVHFIDVGQGDSIFISTPSGKAMLIDGGKNDKSSLVKDYIESLGFNKIDAVVGTHPHEDHIGGLDVVVDNFDIGNIYLPKKSSTTKTFEDLLISVKNKGLKIKTAAGGISLNLDPLVKIQILAPVNTNYEDINNYSAVIKVTYKNNSFLFTGDAEALSEKEMLSTGYNLEANVLKIGHHGSSSSTSAKFLQAVKPDFAIISVSSDNEYNHPHQITLKRLSSANVKTYRTDMFGTITALSDGNTIKFETAKR</sequence>
<dbReference type="InterPro" id="IPR036866">
    <property type="entry name" value="RibonucZ/Hydroxyglut_hydro"/>
</dbReference>
<dbReference type="EMBL" id="LGTC01000001">
    <property type="protein sequence ID" value="KNY26956.1"/>
    <property type="molecule type" value="Genomic_DNA"/>
</dbReference>
<reference evidence="4" key="1">
    <citation type="submission" date="2015-07" db="EMBL/GenBank/DDBJ databases">
        <title>Near-Complete Genome Sequence of the Cellulolytic Bacterium Bacteroides (Pseudobacteroides) cellulosolvens ATCC 35603.</title>
        <authorList>
            <person name="Dassa B."/>
            <person name="Utturkar S.M."/>
            <person name="Klingeman D.M."/>
            <person name="Hurt R.A."/>
            <person name="Keller M."/>
            <person name="Xu J."/>
            <person name="Reddy Y.H.K."/>
            <person name="Borovok I."/>
            <person name="Grinberg I.R."/>
            <person name="Lamed R."/>
            <person name="Zhivin O."/>
            <person name="Bayer E.A."/>
            <person name="Brown S.D."/>
        </authorList>
    </citation>
    <scope>NUCLEOTIDE SEQUENCE [LARGE SCALE GENOMIC DNA]</scope>
    <source>
        <strain evidence="4">DSM 2933</strain>
    </source>
</reference>
<comment type="caution">
    <text evidence="3">The sequence shown here is derived from an EMBL/GenBank/DDBJ whole genome shotgun (WGS) entry which is preliminary data.</text>
</comment>
<dbReference type="PANTHER" id="PTHR30619">
    <property type="entry name" value="DNA INTERNALIZATION/COMPETENCE PROTEIN COMEC/REC2"/>
    <property type="match status" value="1"/>
</dbReference>
<evidence type="ECO:0000313" key="3">
    <source>
        <dbReference type="EMBL" id="KNY26956.1"/>
    </source>
</evidence>
<evidence type="ECO:0000313" key="4">
    <source>
        <dbReference type="Proteomes" id="UP000036923"/>
    </source>
</evidence>
<organism evidence="3 4">
    <name type="scientific">Pseudobacteroides cellulosolvens ATCC 35603 = DSM 2933</name>
    <dbReference type="NCBI Taxonomy" id="398512"/>
    <lineage>
        <taxon>Bacteria</taxon>
        <taxon>Bacillati</taxon>
        <taxon>Bacillota</taxon>
        <taxon>Clostridia</taxon>
        <taxon>Eubacteriales</taxon>
        <taxon>Oscillospiraceae</taxon>
        <taxon>Pseudobacteroides</taxon>
    </lineage>
</organism>
<proteinExistence type="predicted"/>
<evidence type="ECO:0000256" key="1">
    <source>
        <dbReference type="SAM" id="SignalP"/>
    </source>
</evidence>
<dbReference type="Gene3D" id="3.60.15.10">
    <property type="entry name" value="Ribonuclease Z/Hydroxyacylglutathione hydrolase-like"/>
    <property type="match status" value="1"/>
</dbReference>